<evidence type="ECO:0000259" key="1">
    <source>
        <dbReference type="PROSITE" id="PS50011"/>
    </source>
</evidence>
<dbReference type="InterPro" id="IPR000719">
    <property type="entry name" value="Prot_kinase_dom"/>
</dbReference>
<dbReference type="InterPro" id="IPR011009">
    <property type="entry name" value="Kinase-like_dom_sf"/>
</dbReference>
<dbReference type="GO" id="GO:0005524">
    <property type="term" value="F:ATP binding"/>
    <property type="evidence" value="ECO:0007669"/>
    <property type="project" value="InterPro"/>
</dbReference>
<dbReference type="GO" id="GO:0004672">
    <property type="term" value="F:protein kinase activity"/>
    <property type="evidence" value="ECO:0007669"/>
    <property type="project" value="InterPro"/>
</dbReference>
<dbReference type="Proteomes" id="UP000683246">
    <property type="component" value="Chromosome"/>
</dbReference>
<feature type="domain" description="Protein kinase" evidence="1">
    <location>
        <begin position="22"/>
        <end position="132"/>
    </location>
</feature>
<evidence type="ECO:0000313" key="3">
    <source>
        <dbReference type="Proteomes" id="UP000683246"/>
    </source>
</evidence>
<keyword evidence="3" id="KW-1185">Reference proteome</keyword>
<dbReference type="SUPFAM" id="SSF56112">
    <property type="entry name" value="Protein kinase-like (PK-like)"/>
    <property type="match status" value="1"/>
</dbReference>
<dbReference type="KEGG" id="vpy:HZI73_06965"/>
<evidence type="ECO:0000313" key="2">
    <source>
        <dbReference type="EMBL" id="QUI22056.1"/>
    </source>
</evidence>
<organism evidence="2 3">
    <name type="scientific">Vallitalea pronyensis</name>
    <dbReference type="NCBI Taxonomy" id="1348613"/>
    <lineage>
        <taxon>Bacteria</taxon>
        <taxon>Bacillati</taxon>
        <taxon>Bacillota</taxon>
        <taxon>Clostridia</taxon>
        <taxon>Lachnospirales</taxon>
        <taxon>Vallitaleaceae</taxon>
        <taxon>Vallitalea</taxon>
    </lineage>
</organism>
<dbReference type="AlphaFoldDB" id="A0A8J8MIB2"/>
<protein>
    <recommendedName>
        <fullName evidence="1">Protein kinase domain-containing protein</fullName>
    </recommendedName>
</protein>
<name>A0A8J8MIB2_9FIRM</name>
<gene>
    <name evidence="2" type="ORF">HZI73_06965</name>
</gene>
<proteinExistence type="predicted"/>
<accession>A0A8J8MIB2</accession>
<dbReference type="PROSITE" id="PS50011">
    <property type="entry name" value="PROTEIN_KINASE_DOM"/>
    <property type="match status" value="1"/>
</dbReference>
<reference evidence="2" key="1">
    <citation type="submission" date="2020-07" db="EMBL/GenBank/DDBJ databases">
        <title>Vallitalea pronyensis genome.</title>
        <authorList>
            <person name="Postec A."/>
        </authorList>
    </citation>
    <scope>NUCLEOTIDE SEQUENCE</scope>
    <source>
        <strain evidence="2">FatNI3</strain>
    </source>
</reference>
<dbReference type="RefSeq" id="WP_212697532.1">
    <property type="nucleotide sequence ID" value="NZ_CP058649.1"/>
</dbReference>
<dbReference type="EMBL" id="CP058649">
    <property type="protein sequence ID" value="QUI22056.1"/>
    <property type="molecule type" value="Genomic_DNA"/>
</dbReference>
<sequence length="132" mass="15376">MIMIKQIIRINEKTLVIDDTKYKRVRNLGRGKSGYVDLYESNGELIAVKFYEYETDDPKINPIPEEEILSYEVSVYEELVKLDIPLAQLLGYDSKLKILVKEYINGSNIIDLVAENKIDDDIWKKIFKISKT</sequence>